<dbReference type="PROSITE" id="PS51257">
    <property type="entry name" value="PROKAR_LIPOPROTEIN"/>
    <property type="match status" value="1"/>
</dbReference>
<accession>A0ABZ2KJT2</accession>
<proteinExistence type="predicted"/>
<evidence type="ECO:0000313" key="4">
    <source>
        <dbReference type="Proteomes" id="UP001379533"/>
    </source>
</evidence>
<feature type="domain" description="DUF4097" evidence="2">
    <location>
        <begin position="42"/>
        <end position="285"/>
    </location>
</feature>
<organism evidence="3 4">
    <name type="scientific">Pendulispora brunnea</name>
    <dbReference type="NCBI Taxonomy" id="2905690"/>
    <lineage>
        <taxon>Bacteria</taxon>
        <taxon>Pseudomonadati</taxon>
        <taxon>Myxococcota</taxon>
        <taxon>Myxococcia</taxon>
        <taxon>Myxococcales</taxon>
        <taxon>Sorangiineae</taxon>
        <taxon>Pendulisporaceae</taxon>
        <taxon>Pendulispora</taxon>
    </lineage>
</organism>
<feature type="chain" id="PRO_5046331687" evidence="1">
    <location>
        <begin position="20"/>
        <end position="289"/>
    </location>
</feature>
<evidence type="ECO:0000259" key="2">
    <source>
        <dbReference type="Pfam" id="PF13349"/>
    </source>
</evidence>
<keyword evidence="4" id="KW-1185">Reference proteome</keyword>
<reference evidence="3 4" key="1">
    <citation type="submission" date="2021-12" db="EMBL/GenBank/DDBJ databases">
        <title>Discovery of the Pendulisporaceae a myxobacterial family with distinct sporulation behavior and unique specialized metabolism.</title>
        <authorList>
            <person name="Garcia R."/>
            <person name="Popoff A."/>
            <person name="Bader C.D."/>
            <person name="Loehr J."/>
            <person name="Walesch S."/>
            <person name="Walt C."/>
            <person name="Boldt J."/>
            <person name="Bunk B."/>
            <person name="Haeckl F.J.F.P.J."/>
            <person name="Gunesch A.P."/>
            <person name="Birkelbach J."/>
            <person name="Nuebel U."/>
            <person name="Pietschmann T."/>
            <person name="Bach T."/>
            <person name="Mueller R."/>
        </authorList>
    </citation>
    <scope>NUCLEOTIDE SEQUENCE [LARGE SCALE GENOMIC DNA]</scope>
    <source>
        <strain evidence="3 4">MSr12523</strain>
    </source>
</reference>
<dbReference type="EMBL" id="CP089982">
    <property type="protein sequence ID" value="WXA97837.1"/>
    <property type="molecule type" value="Genomic_DNA"/>
</dbReference>
<gene>
    <name evidence="3" type="ORF">LZC95_13460</name>
</gene>
<dbReference type="Proteomes" id="UP001379533">
    <property type="component" value="Chromosome"/>
</dbReference>
<name>A0ABZ2KJT2_9BACT</name>
<feature type="signal peptide" evidence="1">
    <location>
        <begin position="1"/>
        <end position="19"/>
    </location>
</feature>
<keyword evidence="1" id="KW-0732">Signal</keyword>
<sequence length="289" mass="29783">MNRWLWTMTVAGTMSTALACAGGETVTAAPAKAGGSPAGAPVTVSSASGDFHFEKAIIPPKSLEIKGINGNLRILGTTSGTAEVRGTKRAGRGDVASQRVVATEHSGGVVICTLFANQPDDDCKPGDEGRIGHKGDEGKDDGDLAIDFEVRVPAGVSLNARTMNGNIDAKDMRSSLRVLTMNGNLDVATTGRLVAKTMNGRIVAPLSGSLTVPVQLETMNGSIELRAPDDASFELAASTMSGHIRSDFPIPPPAGPPGIPESISAKIGRGGARVALKTMNGDINVKRSN</sequence>
<dbReference type="Pfam" id="PF13349">
    <property type="entry name" value="DUF4097"/>
    <property type="match status" value="1"/>
</dbReference>
<evidence type="ECO:0000313" key="3">
    <source>
        <dbReference type="EMBL" id="WXA97837.1"/>
    </source>
</evidence>
<evidence type="ECO:0000256" key="1">
    <source>
        <dbReference type="SAM" id="SignalP"/>
    </source>
</evidence>
<dbReference type="InterPro" id="IPR025164">
    <property type="entry name" value="Toastrack_DUF4097"/>
</dbReference>
<dbReference type="RefSeq" id="WP_394848456.1">
    <property type="nucleotide sequence ID" value="NZ_CP089982.1"/>
</dbReference>
<protein>
    <submittedName>
        <fullName evidence="3">DUF4097 domain-containing protein</fullName>
    </submittedName>
</protein>